<dbReference type="InterPro" id="IPR029063">
    <property type="entry name" value="SAM-dependent_MTases_sf"/>
</dbReference>
<keyword evidence="2" id="KW-1185">Reference proteome</keyword>
<accession>A0A1S8A7I6</accession>
<dbReference type="Proteomes" id="UP000054516">
    <property type="component" value="Unassembled WGS sequence"/>
</dbReference>
<organism evidence="1">
    <name type="scientific">Rosellinia necatrix</name>
    <name type="common">White root-rot fungus</name>
    <dbReference type="NCBI Taxonomy" id="77044"/>
    <lineage>
        <taxon>Eukaryota</taxon>
        <taxon>Fungi</taxon>
        <taxon>Dikarya</taxon>
        <taxon>Ascomycota</taxon>
        <taxon>Pezizomycotina</taxon>
        <taxon>Sordariomycetes</taxon>
        <taxon>Xylariomycetidae</taxon>
        <taxon>Xylariales</taxon>
        <taxon>Xylariaceae</taxon>
        <taxon>Rosellinia</taxon>
    </lineage>
</organism>
<dbReference type="STRING" id="77044.A0A1S8A7I6"/>
<name>A0A1S8A7I6_ROSNE</name>
<evidence type="ECO:0000313" key="2">
    <source>
        <dbReference type="Proteomes" id="UP000054516"/>
    </source>
</evidence>
<evidence type="ECO:0000313" key="1">
    <source>
        <dbReference type="EMBL" id="GAW25905.1"/>
    </source>
</evidence>
<reference evidence="1" key="1">
    <citation type="submission" date="2016-03" db="EMBL/GenBank/DDBJ databases">
        <title>Draft genome sequence of Rosellinia necatrix.</title>
        <authorList>
            <person name="Kanematsu S."/>
        </authorList>
    </citation>
    <scope>NUCLEOTIDE SEQUENCE [LARGE SCALE GENOMIC DNA]</scope>
    <source>
        <strain evidence="1">W97</strain>
    </source>
</reference>
<dbReference type="SUPFAM" id="SSF53335">
    <property type="entry name" value="S-adenosyl-L-methionine-dependent methyltransferases"/>
    <property type="match status" value="1"/>
</dbReference>
<sequence length="114" mass="13141">MAFARFGTDFHAAIHGGERLAACGFVNIQHHIIKLPYGTWPKDKTMRLIGLYYRTAAEQFFPAMGNIQLPSMGWEPHQMETFFEQCRKSMRDPDVHAYGIMHFWSGQKPLSYSS</sequence>
<dbReference type="OrthoDB" id="184880at2759"/>
<proteinExistence type="predicted"/>
<dbReference type="EMBL" id="DF977460">
    <property type="protein sequence ID" value="GAW25905.1"/>
    <property type="molecule type" value="Genomic_DNA"/>
</dbReference>
<gene>
    <name evidence="1" type="ORF">SAMD00023353_1501470</name>
</gene>
<dbReference type="AlphaFoldDB" id="A0A1S8A7I6"/>
<protein>
    <submittedName>
        <fullName evidence="1">Putative S-adenosyl-L-methionine-dependent</fullName>
    </submittedName>
</protein>